<sequence length="394" mass="43838">MQVGKIRQNKLKTHPTKSNQEREREMNSIFSIDDFSDPFWESSPPLDSDSAKALTAEEWTVEMFFEEIASSVTSAPVGSNNNNNNAIVGVSSAQSLPSVSGQNDFEEDSRFLRRESDDYRRVLENKLETECAATVVALRVCSLVTPGEVGVTSSLLAEVKKTGVPMKQVTSGSSRDYSDDDDLDEENETTGSLKPEDVKKSRRMLSNRESARRSRRRKQEQTCDLETQVNELKGEHSSLLKQLSNMNHKYDDAAVGNRILKADIETLRAKVKMAEETVKRVTGMNPMLLGRSNGHNNNNNRMPLTGNSRMGGSSCIPPFQPQSNPNMGGLTTTILSPRLENSFIPTPSLNSQTNSSHLQRIRPTQTHHAAPTTNPYGWTTETQNDSTWPKKCVD</sequence>
<keyword evidence="6" id="KW-0539">Nucleus</keyword>
<dbReference type="InterPro" id="IPR004827">
    <property type="entry name" value="bZIP"/>
</dbReference>
<dbReference type="PROSITE" id="PS00036">
    <property type="entry name" value="BZIP_BASIC"/>
    <property type="match status" value="1"/>
</dbReference>
<feature type="region of interest" description="Disordered" evidence="8">
    <location>
        <begin position="363"/>
        <end position="394"/>
    </location>
</feature>
<evidence type="ECO:0000256" key="5">
    <source>
        <dbReference type="ARBA" id="ARBA00023163"/>
    </source>
</evidence>
<comment type="caution">
    <text evidence="10">The sequence shown here is derived from an EMBL/GenBank/DDBJ whole genome shotgun (WGS) entry which is preliminary data.</text>
</comment>
<dbReference type="PROSITE" id="PS50217">
    <property type="entry name" value="BZIP"/>
    <property type="match status" value="1"/>
</dbReference>
<organism evidence="10 11">
    <name type="scientific">Brassica napus</name>
    <name type="common">Rape</name>
    <dbReference type="NCBI Taxonomy" id="3708"/>
    <lineage>
        <taxon>Eukaryota</taxon>
        <taxon>Viridiplantae</taxon>
        <taxon>Streptophyta</taxon>
        <taxon>Embryophyta</taxon>
        <taxon>Tracheophyta</taxon>
        <taxon>Spermatophyta</taxon>
        <taxon>Magnoliopsida</taxon>
        <taxon>eudicotyledons</taxon>
        <taxon>Gunneridae</taxon>
        <taxon>Pentapetalae</taxon>
        <taxon>rosids</taxon>
        <taxon>malvids</taxon>
        <taxon>Brassicales</taxon>
        <taxon>Brassicaceae</taxon>
        <taxon>Brassiceae</taxon>
        <taxon>Brassica</taxon>
    </lineage>
</organism>
<dbReference type="InterPro" id="IPR020983">
    <property type="entry name" value="Basic_leucine-zipper_C"/>
</dbReference>
<dbReference type="PANTHER" id="PTHR46408:SF5">
    <property type="entry name" value="BASIC LEUCINE ZIPPER 10"/>
    <property type="match status" value="1"/>
</dbReference>
<evidence type="ECO:0000256" key="7">
    <source>
        <dbReference type="SAM" id="Coils"/>
    </source>
</evidence>
<gene>
    <name evidence="10" type="ORF">HID58_031617</name>
</gene>
<dbReference type="Gene3D" id="1.20.5.170">
    <property type="match status" value="1"/>
</dbReference>
<dbReference type="InterPro" id="IPR046347">
    <property type="entry name" value="bZIP_sf"/>
</dbReference>
<dbReference type="EMBL" id="JAGKQM010000009">
    <property type="protein sequence ID" value="KAH0908296.1"/>
    <property type="molecule type" value="Genomic_DNA"/>
</dbReference>
<keyword evidence="5" id="KW-0804">Transcription</keyword>
<dbReference type="Proteomes" id="UP000824890">
    <property type="component" value="Unassembled WGS sequence"/>
</dbReference>
<evidence type="ECO:0000256" key="4">
    <source>
        <dbReference type="ARBA" id="ARBA00023125"/>
    </source>
</evidence>
<keyword evidence="11" id="KW-1185">Reference proteome</keyword>
<keyword evidence="7" id="KW-0175">Coiled coil</keyword>
<feature type="coiled-coil region" evidence="7">
    <location>
        <begin position="229"/>
        <end position="284"/>
    </location>
</feature>
<evidence type="ECO:0000259" key="9">
    <source>
        <dbReference type="PROSITE" id="PS50217"/>
    </source>
</evidence>
<evidence type="ECO:0000256" key="8">
    <source>
        <dbReference type="SAM" id="MobiDB-lite"/>
    </source>
</evidence>
<comment type="similarity">
    <text evidence="2">Belongs to the bZIP family.</text>
</comment>
<dbReference type="SMART" id="SM00338">
    <property type="entry name" value="BRLZ"/>
    <property type="match status" value="1"/>
</dbReference>
<evidence type="ECO:0000256" key="3">
    <source>
        <dbReference type="ARBA" id="ARBA00023015"/>
    </source>
</evidence>
<dbReference type="PANTHER" id="PTHR46408">
    <property type="entry name" value="BASIC LEUCINE ZIPPER 63"/>
    <property type="match status" value="1"/>
</dbReference>
<evidence type="ECO:0000313" key="10">
    <source>
        <dbReference type="EMBL" id="KAH0908296.1"/>
    </source>
</evidence>
<proteinExistence type="inferred from homology"/>
<name>A0ABQ8BTY8_BRANA</name>
<feature type="compositionally biased region" description="Polar residues" evidence="8">
    <location>
        <begin position="363"/>
        <end position="387"/>
    </location>
</feature>
<keyword evidence="3" id="KW-0805">Transcription regulation</keyword>
<dbReference type="SUPFAM" id="SSF57959">
    <property type="entry name" value="Leucine zipper domain"/>
    <property type="match status" value="1"/>
</dbReference>
<comment type="subcellular location">
    <subcellularLocation>
        <location evidence="1">Nucleus</location>
    </subcellularLocation>
</comment>
<dbReference type="Pfam" id="PF00170">
    <property type="entry name" value="bZIP_1"/>
    <property type="match status" value="1"/>
</dbReference>
<evidence type="ECO:0000256" key="2">
    <source>
        <dbReference type="ARBA" id="ARBA00007163"/>
    </source>
</evidence>
<accession>A0ABQ8BTY8</accession>
<protein>
    <recommendedName>
        <fullName evidence="9">BZIP domain-containing protein</fullName>
    </recommendedName>
</protein>
<evidence type="ECO:0000313" key="11">
    <source>
        <dbReference type="Proteomes" id="UP000824890"/>
    </source>
</evidence>
<evidence type="ECO:0000256" key="6">
    <source>
        <dbReference type="ARBA" id="ARBA00023242"/>
    </source>
</evidence>
<feature type="domain" description="BZIP" evidence="9">
    <location>
        <begin position="197"/>
        <end position="251"/>
    </location>
</feature>
<evidence type="ECO:0000256" key="1">
    <source>
        <dbReference type="ARBA" id="ARBA00004123"/>
    </source>
</evidence>
<dbReference type="Pfam" id="PF12498">
    <property type="entry name" value="bZIP_C"/>
    <property type="match status" value="1"/>
</dbReference>
<reference evidence="10 11" key="1">
    <citation type="submission" date="2021-05" db="EMBL/GenBank/DDBJ databases">
        <title>Genome Assembly of Synthetic Allotetraploid Brassica napus Reveals Homoeologous Exchanges between Subgenomes.</title>
        <authorList>
            <person name="Davis J.T."/>
        </authorList>
    </citation>
    <scope>NUCLEOTIDE SEQUENCE [LARGE SCALE GENOMIC DNA]</scope>
    <source>
        <strain evidence="11">cv. Da-Ae</strain>
        <tissue evidence="10">Seedling</tissue>
    </source>
</reference>
<feature type="compositionally biased region" description="Acidic residues" evidence="8">
    <location>
        <begin position="178"/>
        <end position="188"/>
    </location>
</feature>
<feature type="region of interest" description="Disordered" evidence="8">
    <location>
        <begin position="1"/>
        <end position="24"/>
    </location>
</feature>
<feature type="region of interest" description="Disordered" evidence="8">
    <location>
        <begin position="165"/>
        <end position="223"/>
    </location>
</feature>
<keyword evidence="4" id="KW-0238">DNA-binding</keyword>